<evidence type="ECO:0000313" key="2">
    <source>
        <dbReference type="EMBL" id="GFD54074.1"/>
    </source>
</evidence>
<comment type="caution">
    <text evidence="2">The sequence shown here is derived from an EMBL/GenBank/DDBJ whole genome shotgun (WGS) entry which is preliminary data.</text>
</comment>
<feature type="non-terminal residue" evidence="2">
    <location>
        <position position="1"/>
    </location>
</feature>
<feature type="region of interest" description="Disordered" evidence="1">
    <location>
        <begin position="1"/>
        <end position="39"/>
    </location>
</feature>
<organism evidence="2">
    <name type="scientific">Tanacetum cinerariifolium</name>
    <name type="common">Dalmatian daisy</name>
    <name type="synonym">Chrysanthemum cinerariifolium</name>
    <dbReference type="NCBI Taxonomy" id="118510"/>
    <lineage>
        <taxon>Eukaryota</taxon>
        <taxon>Viridiplantae</taxon>
        <taxon>Streptophyta</taxon>
        <taxon>Embryophyta</taxon>
        <taxon>Tracheophyta</taxon>
        <taxon>Spermatophyta</taxon>
        <taxon>Magnoliopsida</taxon>
        <taxon>eudicotyledons</taxon>
        <taxon>Gunneridae</taxon>
        <taxon>Pentapetalae</taxon>
        <taxon>asterids</taxon>
        <taxon>campanulids</taxon>
        <taxon>Asterales</taxon>
        <taxon>Asteraceae</taxon>
        <taxon>Asteroideae</taxon>
        <taxon>Anthemideae</taxon>
        <taxon>Anthemidinae</taxon>
        <taxon>Tanacetum</taxon>
    </lineage>
</organism>
<evidence type="ECO:0000256" key="1">
    <source>
        <dbReference type="SAM" id="MobiDB-lite"/>
    </source>
</evidence>
<feature type="compositionally biased region" description="Low complexity" evidence="1">
    <location>
        <begin position="29"/>
        <end position="39"/>
    </location>
</feature>
<dbReference type="AlphaFoldDB" id="A0A699XBV3"/>
<protein>
    <submittedName>
        <fullName evidence="2">Uncharacterized protein</fullName>
    </submittedName>
</protein>
<reference evidence="2" key="1">
    <citation type="journal article" date="2019" name="Sci. Rep.">
        <title>Draft genome of Tanacetum cinerariifolium, the natural source of mosquito coil.</title>
        <authorList>
            <person name="Yamashiro T."/>
            <person name="Shiraishi A."/>
            <person name="Satake H."/>
            <person name="Nakayama K."/>
        </authorList>
    </citation>
    <scope>NUCLEOTIDE SEQUENCE</scope>
</reference>
<gene>
    <name evidence="2" type="ORF">Tci_926043</name>
</gene>
<dbReference type="EMBL" id="BKCJ011802038">
    <property type="protein sequence ID" value="GFD54074.1"/>
    <property type="molecule type" value="Genomic_DNA"/>
</dbReference>
<accession>A0A699XBV3</accession>
<feature type="non-terminal residue" evidence="2">
    <location>
        <position position="99"/>
    </location>
</feature>
<sequence length="99" mass="9808">SAGRGGLAPAGRGRRGPRCRPDGRGAAGGAFRPPRGVRPLGVHGGRVAAAARGGGCGPGGRAAGLRAALLRRPGGREVCAPSPAARRLHYAHDGHCQPP</sequence>
<name>A0A699XBV3_TANCI</name>
<proteinExistence type="predicted"/>